<dbReference type="EMBL" id="BMJD01000012">
    <property type="protein sequence ID" value="GGB42027.1"/>
    <property type="molecule type" value="Genomic_DNA"/>
</dbReference>
<comment type="caution">
    <text evidence="3">The sequence shown here is derived from an EMBL/GenBank/DDBJ whole genome shotgun (WGS) entry which is preliminary data.</text>
</comment>
<keyword evidence="4" id="KW-1185">Reference proteome</keyword>
<evidence type="ECO:0000256" key="1">
    <source>
        <dbReference type="SAM" id="Phobius"/>
    </source>
</evidence>
<proteinExistence type="predicted"/>
<dbReference type="InterPro" id="IPR002881">
    <property type="entry name" value="DUF58"/>
</dbReference>
<accession>A0A9W5X5A5</accession>
<dbReference type="AlphaFoldDB" id="A0A9W5X5A5"/>
<dbReference type="Proteomes" id="UP000621492">
    <property type="component" value="Unassembled WGS sequence"/>
</dbReference>
<keyword evidence="1" id="KW-0472">Membrane</keyword>
<keyword evidence="1" id="KW-1133">Transmembrane helix</keyword>
<feature type="transmembrane region" description="Helical" evidence="1">
    <location>
        <begin position="7"/>
        <end position="27"/>
    </location>
</feature>
<dbReference type="PANTHER" id="PTHR34351:SF2">
    <property type="entry name" value="DUF58 DOMAIN-CONTAINING PROTEIN"/>
    <property type="match status" value="1"/>
</dbReference>
<reference evidence="3" key="2">
    <citation type="submission" date="2020-09" db="EMBL/GenBank/DDBJ databases">
        <authorList>
            <person name="Sun Q."/>
            <person name="Zhou Y."/>
        </authorList>
    </citation>
    <scope>NUCLEOTIDE SEQUENCE</scope>
    <source>
        <strain evidence="3">CGMCC 1.15454</strain>
    </source>
</reference>
<evidence type="ECO:0000313" key="4">
    <source>
        <dbReference type="Proteomes" id="UP000621492"/>
    </source>
</evidence>
<dbReference type="Pfam" id="PF01882">
    <property type="entry name" value="DUF58"/>
    <property type="match status" value="1"/>
</dbReference>
<evidence type="ECO:0000259" key="2">
    <source>
        <dbReference type="Pfam" id="PF01882"/>
    </source>
</evidence>
<name>A0A9W5X5A5_9BACI</name>
<organism evidence="3 4">
    <name type="scientific">Lentibacillus populi</name>
    <dbReference type="NCBI Taxonomy" id="1827502"/>
    <lineage>
        <taxon>Bacteria</taxon>
        <taxon>Bacillati</taxon>
        <taxon>Bacillota</taxon>
        <taxon>Bacilli</taxon>
        <taxon>Bacillales</taxon>
        <taxon>Bacillaceae</taxon>
        <taxon>Lentibacillus</taxon>
    </lineage>
</organism>
<gene>
    <name evidence="3" type="primary">yeaD</name>
    <name evidence="3" type="ORF">GCM10011409_19480</name>
</gene>
<protein>
    <recommendedName>
        <fullName evidence="2">DUF58 domain-containing protein</fullName>
    </recommendedName>
</protein>
<evidence type="ECO:0000313" key="3">
    <source>
        <dbReference type="EMBL" id="GGB42027.1"/>
    </source>
</evidence>
<feature type="transmembrane region" description="Helical" evidence="1">
    <location>
        <begin position="33"/>
        <end position="53"/>
    </location>
</feature>
<dbReference type="PANTHER" id="PTHR34351">
    <property type="entry name" value="SLR1927 PROTEIN-RELATED"/>
    <property type="match status" value="1"/>
</dbReference>
<sequence length="422" mass="48747">MNRPIRFIGKLFFIIALFLSLFSFAMFQGGFVSWFLFFGYLPIFLLSVGLLLYPINKWQVTRTLSRYFAHSGDTITVRIRIKRSIPYPLYYCVFEEILPESLNKLDNRTEKYHYLDHPEKLKANRTMKQVVFPGFKRTLELAYQIEQVPRGEHHFQAIRIKTGDIVGFVKKEHIFQVADQLVAYPNQRLIKMTERISSFEQGSVSSNRLNLKNTNVATGIREYLPGDKFSWIDWKQTAKKNTMMTKEFEQEKSTDTVVVLDSCYYKGINLLAYEAAVEISLSMMEELKKQQSKTGFISIGKRTAYFSMQRDQGEKDLLMQHLTKDQPDGFASFGVKLREESLGMASGSIVMIVTTHLDDMLESTIKQISQRSKRVVVHFVQAAQSITEHEHHIVKQLRLSGAVVNVLSEQQLIQHTIEVSIV</sequence>
<keyword evidence="1" id="KW-0812">Transmembrane</keyword>
<reference evidence="3" key="1">
    <citation type="journal article" date="2014" name="Int. J. Syst. Evol. Microbiol.">
        <title>Complete genome sequence of Corynebacterium casei LMG S-19264T (=DSM 44701T), isolated from a smear-ripened cheese.</title>
        <authorList>
            <consortium name="US DOE Joint Genome Institute (JGI-PGF)"/>
            <person name="Walter F."/>
            <person name="Albersmeier A."/>
            <person name="Kalinowski J."/>
            <person name="Ruckert C."/>
        </authorList>
    </citation>
    <scope>NUCLEOTIDE SEQUENCE</scope>
    <source>
        <strain evidence="3">CGMCC 1.15454</strain>
    </source>
</reference>
<dbReference type="RefSeq" id="WP_188725057.1">
    <property type="nucleotide sequence ID" value="NZ_BMJD01000012.1"/>
</dbReference>
<feature type="domain" description="DUF58" evidence="2">
    <location>
        <begin position="220"/>
        <end position="381"/>
    </location>
</feature>